<name>G0V6B7_NAUCA</name>
<dbReference type="Gene3D" id="3.40.50.720">
    <property type="entry name" value="NAD(P)-binding Rossmann-like Domain"/>
    <property type="match status" value="1"/>
</dbReference>
<sequence length="237" mass="26517">MESLRVAIIGANGKTGRLLLSQILKEQQKREGDKVWQNPVAIVHADEQARHLMDEYHVDSYVFDLEKASVDDLCSILRSTGVNACVFTAGVGTHGGIDQLFTVDLDGCIKVVEACEKVGVQRFIHVSAIRIEDREFWWNLEGLKSYFIAKRSADHFVKSSSLDFTILQPGWLHVGEGTGKVLPLDRINEKSSEGYSLKREDLASMIIQCLLHPEKTSRRTICLANGDQPIDKFMACL</sequence>
<dbReference type="eggNOG" id="KOG1203">
    <property type="taxonomic scope" value="Eukaryota"/>
</dbReference>
<dbReference type="Pfam" id="PF13460">
    <property type="entry name" value="NAD_binding_10"/>
    <property type="match status" value="1"/>
</dbReference>
<dbReference type="EMBL" id="HE576752">
    <property type="protein sequence ID" value="CCC67009.1"/>
    <property type="molecule type" value="Genomic_DNA"/>
</dbReference>
<keyword evidence="3" id="KW-1185">Reference proteome</keyword>
<accession>G0V6B7</accession>
<proteinExistence type="predicted"/>
<evidence type="ECO:0000313" key="2">
    <source>
        <dbReference type="EMBL" id="CCC67009.1"/>
    </source>
</evidence>
<dbReference type="STRING" id="1064592.G0V6B7"/>
<dbReference type="OMA" id="IEDREFW"/>
<dbReference type="InterPro" id="IPR016040">
    <property type="entry name" value="NAD(P)-bd_dom"/>
</dbReference>
<gene>
    <name evidence="2" type="primary">NCAS0A04510</name>
    <name evidence="2" type="ordered locus">NCAS_0A04510</name>
</gene>
<dbReference type="SUPFAM" id="SSF51735">
    <property type="entry name" value="NAD(P)-binding Rossmann-fold domains"/>
    <property type="match status" value="1"/>
</dbReference>
<dbReference type="InParanoid" id="G0V6B7"/>
<evidence type="ECO:0000259" key="1">
    <source>
        <dbReference type="Pfam" id="PF13460"/>
    </source>
</evidence>
<feature type="domain" description="NAD(P)-binding" evidence="1">
    <location>
        <begin position="10"/>
        <end position="213"/>
    </location>
</feature>
<reference evidence="3" key="1">
    <citation type="journal article" date="2011" name="Proc. Natl. Acad. Sci. U.S.A.">
        <title>Evolutionary erosion of yeast sex chromosomes by mating-type switching accidents.</title>
        <authorList>
            <person name="Gordon J.L."/>
            <person name="Armisen D."/>
            <person name="Proux-Wera E."/>
            <person name="Oheigeartaigh S.S."/>
            <person name="Byrne K.P."/>
            <person name="Wolfe K.H."/>
        </authorList>
    </citation>
    <scope>NUCLEOTIDE SEQUENCE [LARGE SCALE GENOMIC DNA]</scope>
    <source>
        <strain evidence="3">ATCC 76901 / BCRC 22586 / CBS 4309 / NBRC 1992 / NRRL Y-12630</strain>
    </source>
</reference>
<dbReference type="Proteomes" id="UP000001640">
    <property type="component" value="Chromosome 1"/>
</dbReference>
<protein>
    <recommendedName>
        <fullName evidence="1">NAD(P)-binding domain-containing protein</fullName>
    </recommendedName>
</protein>
<dbReference type="PANTHER" id="PTHR15020">
    <property type="entry name" value="FLAVIN REDUCTASE-RELATED"/>
    <property type="match status" value="1"/>
</dbReference>
<dbReference type="OrthoDB" id="10254604at2759"/>
<dbReference type="PANTHER" id="PTHR15020:SF50">
    <property type="entry name" value="UPF0659 PROTEIN YMR090W"/>
    <property type="match status" value="1"/>
</dbReference>
<dbReference type="HOGENOM" id="CLU_025711_1_2_1"/>
<dbReference type="KEGG" id="ncs:NCAS_0A04510"/>
<reference key="2">
    <citation type="submission" date="2011-08" db="EMBL/GenBank/DDBJ databases">
        <title>Genome sequence of Naumovozyma castellii.</title>
        <authorList>
            <person name="Gordon J.L."/>
            <person name="Armisen D."/>
            <person name="Proux-Wera E."/>
            <person name="OhEigeartaigh S.S."/>
            <person name="Byrne K.P."/>
            <person name="Wolfe K.H."/>
        </authorList>
    </citation>
    <scope>NUCLEOTIDE SEQUENCE</scope>
    <source>
        <strain>Type strain:CBS 4309</strain>
    </source>
</reference>
<evidence type="ECO:0000313" key="3">
    <source>
        <dbReference type="Proteomes" id="UP000001640"/>
    </source>
</evidence>
<dbReference type="RefSeq" id="XP_003673396.1">
    <property type="nucleotide sequence ID" value="XM_003673348.1"/>
</dbReference>
<organism evidence="2 3">
    <name type="scientific">Naumovozyma castellii</name>
    <name type="common">Yeast</name>
    <name type="synonym">Saccharomyces castellii</name>
    <dbReference type="NCBI Taxonomy" id="27288"/>
    <lineage>
        <taxon>Eukaryota</taxon>
        <taxon>Fungi</taxon>
        <taxon>Dikarya</taxon>
        <taxon>Ascomycota</taxon>
        <taxon>Saccharomycotina</taxon>
        <taxon>Saccharomycetes</taxon>
        <taxon>Saccharomycetales</taxon>
        <taxon>Saccharomycetaceae</taxon>
        <taxon>Naumovozyma</taxon>
    </lineage>
</organism>
<dbReference type="GeneID" id="96900494"/>
<dbReference type="AlphaFoldDB" id="G0V6B7"/>
<dbReference type="InterPro" id="IPR036291">
    <property type="entry name" value="NAD(P)-bd_dom_sf"/>
</dbReference>